<organism evidence="7 8">
    <name type="scientific">Paramuricea clavata</name>
    <name type="common">Red gorgonian</name>
    <name type="synonym">Violescent sea-whip</name>
    <dbReference type="NCBI Taxonomy" id="317549"/>
    <lineage>
        <taxon>Eukaryota</taxon>
        <taxon>Metazoa</taxon>
        <taxon>Cnidaria</taxon>
        <taxon>Anthozoa</taxon>
        <taxon>Octocorallia</taxon>
        <taxon>Malacalcyonacea</taxon>
        <taxon>Plexauridae</taxon>
        <taxon>Paramuricea</taxon>
    </lineage>
</organism>
<keyword evidence="8" id="KW-1185">Reference proteome</keyword>
<evidence type="ECO:0000256" key="5">
    <source>
        <dbReference type="SAM" id="MobiDB-lite"/>
    </source>
</evidence>
<dbReference type="PANTHER" id="PTHR37984">
    <property type="entry name" value="PROTEIN CBG26694"/>
    <property type="match status" value="1"/>
</dbReference>
<dbReference type="Pfam" id="PF00078">
    <property type="entry name" value="RVT_1"/>
    <property type="match status" value="1"/>
</dbReference>
<dbReference type="Gene3D" id="3.10.10.10">
    <property type="entry name" value="HIV Type 1 Reverse Transcriptase, subunit A, domain 1"/>
    <property type="match status" value="1"/>
</dbReference>
<dbReference type="InterPro" id="IPR043502">
    <property type="entry name" value="DNA/RNA_pol_sf"/>
</dbReference>
<proteinExistence type="predicted"/>
<dbReference type="OrthoDB" id="6630773at2759"/>
<keyword evidence="3" id="KW-0540">Nuclease</keyword>
<name>A0A6S7K248_PARCT</name>
<accession>A0A6S7K248</accession>
<evidence type="ECO:0000256" key="3">
    <source>
        <dbReference type="ARBA" id="ARBA00022722"/>
    </source>
</evidence>
<dbReference type="CDD" id="cd01647">
    <property type="entry name" value="RT_LTR"/>
    <property type="match status" value="1"/>
</dbReference>
<dbReference type="InterPro" id="IPR021109">
    <property type="entry name" value="Peptidase_aspartic_dom_sf"/>
</dbReference>
<dbReference type="GO" id="GO:0016779">
    <property type="term" value="F:nucleotidyltransferase activity"/>
    <property type="evidence" value="ECO:0007669"/>
    <property type="project" value="UniProtKB-KW"/>
</dbReference>
<reference evidence="7" key="1">
    <citation type="submission" date="2020-04" db="EMBL/GenBank/DDBJ databases">
        <authorList>
            <person name="Alioto T."/>
            <person name="Alioto T."/>
            <person name="Gomez Garrido J."/>
        </authorList>
    </citation>
    <scope>NUCLEOTIDE SEQUENCE</scope>
    <source>
        <strain evidence="7">A484AB</strain>
    </source>
</reference>
<dbReference type="SUPFAM" id="SSF56672">
    <property type="entry name" value="DNA/RNA polymerases"/>
    <property type="match status" value="1"/>
</dbReference>
<dbReference type="Gene3D" id="2.40.70.10">
    <property type="entry name" value="Acid Proteases"/>
    <property type="match status" value="1"/>
</dbReference>
<keyword evidence="1" id="KW-0808">Transferase</keyword>
<dbReference type="InterPro" id="IPR043128">
    <property type="entry name" value="Rev_trsase/Diguanyl_cyclase"/>
</dbReference>
<evidence type="ECO:0000313" key="8">
    <source>
        <dbReference type="Proteomes" id="UP001152795"/>
    </source>
</evidence>
<feature type="domain" description="Reverse transcriptase" evidence="6">
    <location>
        <begin position="435"/>
        <end position="506"/>
    </location>
</feature>
<dbReference type="EMBL" id="CACRXK020024139">
    <property type="protein sequence ID" value="CAB4038377.1"/>
    <property type="molecule type" value="Genomic_DNA"/>
</dbReference>
<feature type="region of interest" description="Disordered" evidence="5">
    <location>
        <begin position="192"/>
        <end position="228"/>
    </location>
</feature>
<dbReference type="Gene3D" id="3.30.70.270">
    <property type="match status" value="1"/>
</dbReference>
<evidence type="ECO:0000256" key="1">
    <source>
        <dbReference type="ARBA" id="ARBA00022679"/>
    </source>
</evidence>
<comment type="caution">
    <text evidence="7">The sequence shown here is derived from an EMBL/GenBank/DDBJ whole genome shotgun (WGS) entry which is preliminary data.</text>
</comment>
<gene>
    <name evidence="7" type="ORF">PACLA_8A014348</name>
</gene>
<dbReference type="PANTHER" id="PTHR37984:SF5">
    <property type="entry name" value="PROTEIN NYNRIN-LIKE"/>
    <property type="match status" value="1"/>
</dbReference>
<evidence type="ECO:0000313" key="7">
    <source>
        <dbReference type="EMBL" id="CAB4038377.1"/>
    </source>
</evidence>
<evidence type="ECO:0000256" key="2">
    <source>
        <dbReference type="ARBA" id="ARBA00022695"/>
    </source>
</evidence>
<dbReference type="Proteomes" id="UP001152795">
    <property type="component" value="Unassembled WGS sequence"/>
</dbReference>
<dbReference type="InterPro" id="IPR050951">
    <property type="entry name" value="Retrovirus_Pol_polyprotein"/>
</dbReference>
<feature type="non-terminal residue" evidence="7">
    <location>
        <position position="508"/>
    </location>
</feature>
<keyword evidence="4" id="KW-0255">Endonuclease</keyword>
<keyword evidence="4" id="KW-0378">Hydrolase</keyword>
<dbReference type="GO" id="GO:0004519">
    <property type="term" value="F:endonuclease activity"/>
    <property type="evidence" value="ECO:0007669"/>
    <property type="project" value="UniProtKB-KW"/>
</dbReference>
<dbReference type="AlphaFoldDB" id="A0A6S7K248"/>
<protein>
    <recommendedName>
        <fullName evidence="6">Reverse transcriptase domain-containing protein</fullName>
    </recommendedName>
</protein>
<dbReference type="CDD" id="cd05481">
    <property type="entry name" value="retropepsin_like_LTR_1"/>
    <property type="match status" value="1"/>
</dbReference>
<sequence length="508" mass="58581">MEPFMKPPLEMNFSTTEQLSLSERWRRWKETMQLYLGLNMSKASEKEQCAAFRYVIGQDGRDIYNTMKFTQAQTDKIDVLFAKFDEYCEPRRNTIMERYKFNTRVQRDDETADQYVTELKLLAKNCNFGSLEDELIRDRVVYGIKSERVRERLLRERELTLDKALEVCQINEQSEEQLKVLNDVQSVKAIGKHNKSGNYRSKLDANRRRDFKHNGGNKQEQSKKIHAVDKASTDDEPLFIGAVNSIHNEENVFKTLSIEGNEIKFKIDTGSQANIIPLPTFEKMKLKQTRLERPTAKLTSYTGDYLPVVGECNLKCNNKTLKFFVVKTGQVPIIGLKASQELNLIKIIMNVNNVIGQSAETIHEKFPKVFQGLGCLKNPYHIEVDPTITPVVSPLRSTPVALRERLRSLLDDMEEKGVVEKVDGPTEWVNSTVIIEKPNSDKLRICLDPRPLNEAIKREHFKMPTIEEITTRVARARVFSKLDANHGYWQIPLDEESRLLTTFNTPFG</sequence>
<evidence type="ECO:0000256" key="4">
    <source>
        <dbReference type="ARBA" id="ARBA00022759"/>
    </source>
</evidence>
<dbReference type="InterPro" id="IPR000477">
    <property type="entry name" value="RT_dom"/>
</dbReference>
<keyword evidence="2" id="KW-0548">Nucleotidyltransferase</keyword>
<evidence type="ECO:0000259" key="6">
    <source>
        <dbReference type="Pfam" id="PF00078"/>
    </source>
</evidence>